<dbReference type="Proteomes" id="UP000295083">
    <property type="component" value="Unassembled WGS sequence"/>
</dbReference>
<evidence type="ECO:0000313" key="2">
    <source>
        <dbReference type="EMBL" id="TDZ31938.1"/>
    </source>
</evidence>
<accession>A0A4R8Q1V2</accession>
<dbReference type="Gene3D" id="3.40.50.1820">
    <property type="entry name" value="alpha/beta hydrolase"/>
    <property type="match status" value="1"/>
</dbReference>
<reference evidence="2 3" key="1">
    <citation type="submission" date="2018-11" db="EMBL/GenBank/DDBJ databases">
        <title>Genome sequence and assembly of Colletotrichum spinosum.</title>
        <authorList>
            <person name="Gan P."/>
            <person name="Shirasu K."/>
        </authorList>
    </citation>
    <scope>NUCLEOTIDE SEQUENCE [LARGE SCALE GENOMIC DNA]</scope>
    <source>
        <strain evidence="2 3">CBS 515.97</strain>
    </source>
</reference>
<gene>
    <name evidence="2" type="primary">MES10</name>
    <name evidence="2" type="ORF">C8035_v000934</name>
</gene>
<dbReference type="SUPFAM" id="SSF53474">
    <property type="entry name" value="alpha/beta-Hydrolases"/>
    <property type="match status" value="1"/>
</dbReference>
<name>A0A4R8Q1V2_9PEZI</name>
<dbReference type="InterPro" id="IPR029058">
    <property type="entry name" value="AB_hydrolase_fold"/>
</dbReference>
<evidence type="ECO:0000313" key="3">
    <source>
        <dbReference type="Proteomes" id="UP000295083"/>
    </source>
</evidence>
<dbReference type="PANTHER" id="PTHR37017:SF11">
    <property type="entry name" value="ESTERASE_LIPASE_THIOESTERASE DOMAIN-CONTAINING PROTEIN"/>
    <property type="match status" value="1"/>
</dbReference>
<dbReference type="AlphaFoldDB" id="A0A4R8Q1V2"/>
<dbReference type="EMBL" id="QAPG01000090">
    <property type="protein sequence ID" value="TDZ31938.1"/>
    <property type="molecule type" value="Genomic_DNA"/>
</dbReference>
<sequence>MSARPSFVFIPGAWHCTTTFRPVTSRLEALGYRTQCVQLPSFGADPPLADFRPDVAAAREAIERAADRGDDVVLFMHSYGGLVGCEACRDLDKTSRRAAGRAGGVIRLVFCAAFMAPEGTSLSDLFRGQAMPWFVVSDDGMVVKPTNPQDIFYNDFEQDEAREAALRLKCHSYRTFFSKATYAAWRDVPVTYIVCEQDHAVPAVAQELMIAGSGVDVVVERMDAGHSPFMNKPDLVTQVLRRSAGEIN</sequence>
<proteinExistence type="predicted"/>
<dbReference type="Pfam" id="PF12697">
    <property type="entry name" value="Abhydrolase_6"/>
    <property type="match status" value="1"/>
</dbReference>
<dbReference type="InterPro" id="IPR000073">
    <property type="entry name" value="AB_hydrolase_1"/>
</dbReference>
<dbReference type="InterPro" id="IPR052897">
    <property type="entry name" value="Sec-Metab_Biosynth_Hydrolase"/>
</dbReference>
<feature type="domain" description="AB hydrolase-1" evidence="1">
    <location>
        <begin position="7"/>
        <end position="236"/>
    </location>
</feature>
<organism evidence="2 3">
    <name type="scientific">Colletotrichum spinosum</name>
    <dbReference type="NCBI Taxonomy" id="1347390"/>
    <lineage>
        <taxon>Eukaryota</taxon>
        <taxon>Fungi</taxon>
        <taxon>Dikarya</taxon>
        <taxon>Ascomycota</taxon>
        <taxon>Pezizomycotina</taxon>
        <taxon>Sordariomycetes</taxon>
        <taxon>Hypocreomycetidae</taxon>
        <taxon>Glomerellales</taxon>
        <taxon>Glomerellaceae</taxon>
        <taxon>Colletotrichum</taxon>
        <taxon>Colletotrichum orbiculare species complex</taxon>
    </lineage>
</organism>
<protein>
    <submittedName>
        <fullName evidence="2">Methylesterase 10</fullName>
    </submittedName>
</protein>
<dbReference type="PANTHER" id="PTHR37017">
    <property type="entry name" value="AB HYDROLASE-1 DOMAIN-CONTAINING PROTEIN-RELATED"/>
    <property type="match status" value="1"/>
</dbReference>
<keyword evidence="3" id="KW-1185">Reference proteome</keyword>
<comment type="caution">
    <text evidence="2">The sequence shown here is derived from an EMBL/GenBank/DDBJ whole genome shotgun (WGS) entry which is preliminary data.</text>
</comment>
<evidence type="ECO:0000259" key="1">
    <source>
        <dbReference type="Pfam" id="PF12697"/>
    </source>
</evidence>